<evidence type="ECO:0000313" key="3">
    <source>
        <dbReference type="Proteomes" id="UP000275078"/>
    </source>
</evidence>
<sequence length="380" mass="42948">MPRSFLTLPLELRFEIYSYCPAFTLLQLFGTSSQIREELKSRPTLIEESYGHWTERLRDNKGFRFQQDECGQAVWTNLSKRGRRNGPLVEWHMIPRGPFSIMDIWYLQRQEAALFIDRYSPFLQGDFVRSYKNRTPARLYRPAEDRISETEEGSGASSISEASEYTSPSPISETAEDNSTLLNSEAAEDTSPSQMCKTTGDSRTSSLYKRFSKSFQKLLPRGLSASISAKSLQRLQPRCLIASFKVLSKSTPPPPVPLTAIIPSDTSLVFPLDVEPRQEIYTSYEDSWEDGSIDIGDEDDPRIRSPYTPLAAPPTGLPSTSSSEPEQPTPLNRNIPIITSFFNTHHRFAPSLFLPITLITNDITVYPEDPCKSELAIRSI</sequence>
<gene>
    <name evidence="2" type="ORF">BJ508DRAFT_329367</name>
</gene>
<evidence type="ECO:0000313" key="2">
    <source>
        <dbReference type="EMBL" id="RPA78238.1"/>
    </source>
</evidence>
<feature type="region of interest" description="Disordered" evidence="1">
    <location>
        <begin position="289"/>
        <end position="332"/>
    </location>
</feature>
<keyword evidence="3" id="KW-1185">Reference proteome</keyword>
<dbReference type="EMBL" id="ML119713">
    <property type="protein sequence ID" value="RPA78238.1"/>
    <property type="molecule type" value="Genomic_DNA"/>
</dbReference>
<feature type="compositionally biased region" description="Polar residues" evidence="1">
    <location>
        <begin position="165"/>
        <end position="183"/>
    </location>
</feature>
<feature type="compositionally biased region" description="Polar residues" evidence="1">
    <location>
        <begin position="190"/>
        <end position="202"/>
    </location>
</feature>
<proteinExistence type="predicted"/>
<dbReference type="AlphaFoldDB" id="A0A3N4I0K1"/>
<evidence type="ECO:0000256" key="1">
    <source>
        <dbReference type="SAM" id="MobiDB-lite"/>
    </source>
</evidence>
<feature type="compositionally biased region" description="Acidic residues" evidence="1">
    <location>
        <begin position="289"/>
        <end position="300"/>
    </location>
</feature>
<feature type="region of interest" description="Disordered" evidence="1">
    <location>
        <begin position="142"/>
        <end position="202"/>
    </location>
</feature>
<dbReference type="Proteomes" id="UP000275078">
    <property type="component" value="Unassembled WGS sequence"/>
</dbReference>
<feature type="compositionally biased region" description="Low complexity" evidence="1">
    <location>
        <begin position="318"/>
        <end position="330"/>
    </location>
</feature>
<feature type="compositionally biased region" description="Low complexity" evidence="1">
    <location>
        <begin position="153"/>
        <end position="164"/>
    </location>
</feature>
<accession>A0A3N4I0K1</accession>
<evidence type="ECO:0008006" key="4">
    <source>
        <dbReference type="Google" id="ProtNLM"/>
    </source>
</evidence>
<reference evidence="2 3" key="1">
    <citation type="journal article" date="2018" name="Nat. Ecol. Evol.">
        <title>Pezizomycetes genomes reveal the molecular basis of ectomycorrhizal truffle lifestyle.</title>
        <authorList>
            <person name="Murat C."/>
            <person name="Payen T."/>
            <person name="Noel B."/>
            <person name="Kuo A."/>
            <person name="Morin E."/>
            <person name="Chen J."/>
            <person name="Kohler A."/>
            <person name="Krizsan K."/>
            <person name="Balestrini R."/>
            <person name="Da Silva C."/>
            <person name="Montanini B."/>
            <person name="Hainaut M."/>
            <person name="Levati E."/>
            <person name="Barry K.W."/>
            <person name="Belfiori B."/>
            <person name="Cichocki N."/>
            <person name="Clum A."/>
            <person name="Dockter R.B."/>
            <person name="Fauchery L."/>
            <person name="Guy J."/>
            <person name="Iotti M."/>
            <person name="Le Tacon F."/>
            <person name="Lindquist E.A."/>
            <person name="Lipzen A."/>
            <person name="Malagnac F."/>
            <person name="Mello A."/>
            <person name="Molinier V."/>
            <person name="Miyauchi S."/>
            <person name="Poulain J."/>
            <person name="Riccioni C."/>
            <person name="Rubini A."/>
            <person name="Sitrit Y."/>
            <person name="Splivallo R."/>
            <person name="Traeger S."/>
            <person name="Wang M."/>
            <person name="Zifcakova L."/>
            <person name="Wipf D."/>
            <person name="Zambonelli A."/>
            <person name="Paolocci F."/>
            <person name="Nowrousian M."/>
            <person name="Ottonello S."/>
            <person name="Baldrian P."/>
            <person name="Spatafora J.W."/>
            <person name="Henrissat B."/>
            <person name="Nagy L.G."/>
            <person name="Aury J.M."/>
            <person name="Wincker P."/>
            <person name="Grigoriev I.V."/>
            <person name="Bonfante P."/>
            <person name="Martin F.M."/>
        </authorList>
    </citation>
    <scope>NUCLEOTIDE SEQUENCE [LARGE SCALE GENOMIC DNA]</scope>
    <source>
        <strain evidence="2 3">RN42</strain>
    </source>
</reference>
<name>A0A3N4I0K1_ASCIM</name>
<organism evidence="2 3">
    <name type="scientific">Ascobolus immersus RN42</name>
    <dbReference type="NCBI Taxonomy" id="1160509"/>
    <lineage>
        <taxon>Eukaryota</taxon>
        <taxon>Fungi</taxon>
        <taxon>Dikarya</taxon>
        <taxon>Ascomycota</taxon>
        <taxon>Pezizomycotina</taxon>
        <taxon>Pezizomycetes</taxon>
        <taxon>Pezizales</taxon>
        <taxon>Ascobolaceae</taxon>
        <taxon>Ascobolus</taxon>
    </lineage>
</organism>
<protein>
    <recommendedName>
        <fullName evidence="4">F-box domain-containing protein</fullName>
    </recommendedName>
</protein>